<evidence type="ECO:0000259" key="1">
    <source>
        <dbReference type="SMART" id="SM00460"/>
    </source>
</evidence>
<keyword evidence="3" id="KW-1185">Reference proteome</keyword>
<proteinExistence type="predicted"/>
<dbReference type="Proteomes" id="UP000199397">
    <property type="component" value="Unassembled WGS sequence"/>
</dbReference>
<dbReference type="InterPro" id="IPR002931">
    <property type="entry name" value="Transglutaminase-like"/>
</dbReference>
<dbReference type="Gene3D" id="3.10.620.30">
    <property type="match status" value="1"/>
</dbReference>
<dbReference type="PANTHER" id="PTHR33490">
    <property type="entry name" value="BLR5614 PROTEIN-RELATED"/>
    <property type="match status" value="1"/>
</dbReference>
<organism evidence="2 3">
    <name type="scientific">Thiothrix caldifontis</name>
    <dbReference type="NCBI Taxonomy" id="525918"/>
    <lineage>
        <taxon>Bacteria</taxon>
        <taxon>Pseudomonadati</taxon>
        <taxon>Pseudomonadota</taxon>
        <taxon>Gammaproteobacteria</taxon>
        <taxon>Thiotrichales</taxon>
        <taxon>Thiotrichaceae</taxon>
        <taxon>Thiothrix</taxon>
    </lineage>
</organism>
<dbReference type="OrthoDB" id="9804872at2"/>
<gene>
    <name evidence="2" type="ORF">SAMN05660964_02604</name>
</gene>
<feature type="domain" description="Transglutaminase-like" evidence="1">
    <location>
        <begin position="199"/>
        <end position="263"/>
    </location>
</feature>
<evidence type="ECO:0000313" key="2">
    <source>
        <dbReference type="EMBL" id="SEA84251.1"/>
    </source>
</evidence>
<dbReference type="SMART" id="SM00460">
    <property type="entry name" value="TGc"/>
    <property type="match status" value="1"/>
</dbReference>
<dbReference type="PANTHER" id="PTHR33490:SF6">
    <property type="entry name" value="SLL1049 PROTEIN"/>
    <property type="match status" value="1"/>
</dbReference>
<accession>A0A1H4EGQ9</accession>
<sequence length="305" mass="34667">MLKNCIRHELCLVSALLLLISLVWLAYAYLDRNHMLTAELLSGKPISVEKSIRYKLEIKNPKNKTVEEAMIQLALPANVSRQQIKNLNVSTRYEQIPHDQWNQSLSLHLPTLAPYESTIIDIRVDLVMEKQPKAEPLPDPEPYLKAEKYLEFNNVQLQQVSASLKANNAMDIAKEIYAWDLENIAISGFLDQERGALFTLEEKKGDCTGHMYLFGALARAKGIPARMMSGFIVESNKLLKAQDYHNWAEIYIDGAWRVVDAMNKNFMGSEDHYVAMKVTVPSKANSFAWSQRLFSAPSGLKVRLL</sequence>
<protein>
    <submittedName>
        <fullName evidence="2">Transglutaminase-like superfamily protein</fullName>
    </submittedName>
</protein>
<dbReference type="AlphaFoldDB" id="A0A1H4EGQ9"/>
<name>A0A1H4EGQ9_9GAMM</name>
<reference evidence="2 3" key="1">
    <citation type="submission" date="2016-10" db="EMBL/GenBank/DDBJ databases">
        <authorList>
            <person name="de Groot N.N."/>
        </authorList>
    </citation>
    <scope>NUCLEOTIDE SEQUENCE [LARGE SCALE GENOMIC DNA]</scope>
    <source>
        <strain evidence="2 3">DSM 21228</strain>
    </source>
</reference>
<evidence type="ECO:0000313" key="3">
    <source>
        <dbReference type="Proteomes" id="UP000199397"/>
    </source>
</evidence>
<dbReference type="SUPFAM" id="SSF54001">
    <property type="entry name" value="Cysteine proteinases"/>
    <property type="match status" value="1"/>
</dbReference>
<dbReference type="InterPro" id="IPR038765">
    <property type="entry name" value="Papain-like_cys_pep_sf"/>
</dbReference>
<dbReference type="EMBL" id="FNQP01000015">
    <property type="protein sequence ID" value="SEA84251.1"/>
    <property type="molecule type" value="Genomic_DNA"/>
</dbReference>
<dbReference type="Pfam" id="PF01841">
    <property type="entry name" value="Transglut_core"/>
    <property type="match status" value="1"/>
</dbReference>
<dbReference type="STRING" id="525918.SAMN05660964_02604"/>